<accession>A0AAE0N0H1</accession>
<proteinExistence type="inferred from homology"/>
<comment type="similarity">
    <text evidence="1">Belongs to the arylamine N-acetyltransferase family.</text>
</comment>
<name>A0AAE0N0H1_9PEZI</name>
<reference evidence="2" key="1">
    <citation type="journal article" date="2023" name="Mol. Phylogenet. Evol.">
        <title>Genome-scale phylogeny and comparative genomics of the fungal order Sordariales.</title>
        <authorList>
            <person name="Hensen N."/>
            <person name="Bonometti L."/>
            <person name="Westerberg I."/>
            <person name="Brannstrom I.O."/>
            <person name="Guillou S."/>
            <person name="Cros-Aarteil S."/>
            <person name="Calhoun S."/>
            <person name="Haridas S."/>
            <person name="Kuo A."/>
            <person name="Mondo S."/>
            <person name="Pangilinan J."/>
            <person name="Riley R."/>
            <person name="LaButti K."/>
            <person name="Andreopoulos B."/>
            <person name="Lipzen A."/>
            <person name="Chen C."/>
            <person name="Yan M."/>
            <person name="Daum C."/>
            <person name="Ng V."/>
            <person name="Clum A."/>
            <person name="Steindorff A."/>
            <person name="Ohm R.A."/>
            <person name="Martin F."/>
            <person name="Silar P."/>
            <person name="Natvig D.O."/>
            <person name="Lalanne C."/>
            <person name="Gautier V."/>
            <person name="Ament-Velasquez S.L."/>
            <person name="Kruys A."/>
            <person name="Hutchinson M.I."/>
            <person name="Powell A.J."/>
            <person name="Barry K."/>
            <person name="Miller A.N."/>
            <person name="Grigoriev I.V."/>
            <person name="Debuchy R."/>
            <person name="Gladieux P."/>
            <person name="Hiltunen Thoren M."/>
            <person name="Johannesson H."/>
        </authorList>
    </citation>
    <scope>NUCLEOTIDE SEQUENCE</scope>
    <source>
        <strain evidence="2">CBS 958.72</strain>
    </source>
</reference>
<dbReference type="Pfam" id="PF00797">
    <property type="entry name" value="Acetyltransf_2"/>
    <property type="match status" value="1"/>
</dbReference>
<evidence type="ECO:0000313" key="2">
    <source>
        <dbReference type="EMBL" id="KAK3365700.1"/>
    </source>
</evidence>
<dbReference type="InterPro" id="IPR038765">
    <property type="entry name" value="Papain-like_cys_pep_sf"/>
</dbReference>
<comment type="caution">
    <text evidence="2">The sequence shown here is derived from an EMBL/GenBank/DDBJ whole genome shotgun (WGS) entry which is preliminary data.</text>
</comment>
<dbReference type="PANTHER" id="PTHR11786:SF0">
    <property type="entry name" value="ARYLAMINE N-ACETYLTRANSFERASE 4-RELATED"/>
    <property type="match status" value="1"/>
</dbReference>
<reference evidence="2" key="2">
    <citation type="submission" date="2023-06" db="EMBL/GenBank/DDBJ databases">
        <authorList>
            <consortium name="Lawrence Berkeley National Laboratory"/>
            <person name="Haridas S."/>
            <person name="Hensen N."/>
            <person name="Bonometti L."/>
            <person name="Westerberg I."/>
            <person name="Brannstrom I.O."/>
            <person name="Guillou S."/>
            <person name="Cros-Aarteil S."/>
            <person name="Calhoun S."/>
            <person name="Kuo A."/>
            <person name="Mondo S."/>
            <person name="Pangilinan J."/>
            <person name="Riley R."/>
            <person name="Labutti K."/>
            <person name="Andreopoulos B."/>
            <person name="Lipzen A."/>
            <person name="Chen C."/>
            <person name="Yanf M."/>
            <person name="Daum C."/>
            <person name="Ng V."/>
            <person name="Clum A."/>
            <person name="Steindorff A."/>
            <person name="Ohm R."/>
            <person name="Martin F."/>
            <person name="Silar P."/>
            <person name="Natvig D."/>
            <person name="Lalanne C."/>
            <person name="Gautier V."/>
            <person name="Ament-Velasquez S.L."/>
            <person name="Kruys A."/>
            <person name="Hutchinson M.I."/>
            <person name="Powell A.J."/>
            <person name="Barry K."/>
            <person name="Miller A.N."/>
            <person name="Grigoriev I.V."/>
            <person name="Debuchy R."/>
            <person name="Gladieux P."/>
            <person name="Thoren M.H."/>
            <person name="Johannesson H."/>
        </authorList>
    </citation>
    <scope>NUCLEOTIDE SEQUENCE</scope>
    <source>
        <strain evidence="2">CBS 958.72</strain>
    </source>
</reference>
<sequence length="353" mass="38635">MSTLNDSAYSASQVAEYLDVLGLPASFHPSADPVLDLSYLTALFVHQITTVPYENLVIHYSPQHEVVLDPQALFAKMVTNRARGRGGYCMETSILFNHMLRAIGFDVYMAGVRVRPRDANNVPCADYMGYVHLVNIVTLPAGPGSSAEPAQRYALDVGFGGDGPTLPMPLTAGLVHHNSIGTQEVRLVREFLPFQRRRRRRLGYSGAGTETDGDASLMHWVYQYRNGADRPWIACYAFSEFEFGEADFHIVNYFTSKAPTSFQSYTPVAVLFLRSQDQEGRSNVVGKVMLIHGLVKRNVTGRTELVATCATEAERVAALAEYLGIRLTADEAASIRGRAPEIVGAGNLAAAPS</sequence>
<dbReference type="Proteomes" id="UP001287356">
    <property type="component" value="Unassembled WGS sequence"/>
</dbReference>
<organism evidence="2 3">
    <name type="scientific">Lasiosphaeria ovina</name>
    <dbReference type="NCBI Taxonomy" id="92902"/>
    <lineage>
        <taxon>Eukaryota</taxon>
        <taxon>Fungi</taxon>
        <taxon>Dikarya</taxon>
        <taxon>Ascomycota</taxon>
        <taxon>Pezizomycotina</taxon>
        <taxon>Sordariomycetes</taxon>
        <taxon>Sordariomycetidae</taxon>
        <taxon>Sordariales</taxon>
        <taxon>Lasiosphaeriaceae</taxon>
        <taxon>Lasiosphaeria</taxon>
    </lineage>
</organism>
<dbReference type="AlphaFoldDB" id="A0AAE0N0H1"/>
<dbReference type="InterPro" id="IPR001447">
    <property type="entry name" value="Arylamine_N-AcTrfase"/>
</dbReference>
<dbReference type="EMBL" id="JAULSN010000008">
    <property type="protein sequence ID" value="KAK3365700.1"/>
    <property type="molecule type" value="Genomic_DNA"/>
</dbReference>
<protein>
    <submittedName>
        <fullName evidence="2">Arylamine N-acetyltransferase 2</fullName>
    </submittedName>
</protein>
<dbReference type="GO" id="GO:0016407">
    <property type="term" value="F:acetyltransferase activity"/>
    <property type="evidence" value="ECO:0007669"/>
    <property type="project" value="InterPro"/>
</dbReference>
<evidence type="ECO:0000256" key="1">
    <source>
        <dbReference type="ARBA" id="ARBA00006547"/>
    </source>
</evidence>
<evidence type="ECO:0000313" key="3">
    <source>
        <dbReference type="Proteomes" id="UP001287356"/>
    </source>
</evidence>
<dbReference type="Gene3D" id="3.30.2140.20">
    <property type="match status" value="1"/>
</dbReference>
<keyword evidence="3" id="KW-1185">Reference proteome</keyword>
<dbReference type="PANTHER" id="PTHR11786">
    <property type="entry name" value="N-HYDROXYARYLAMINE O-ACETYLTRANSFERASE"/>
    <property type="match status" value="1"/>
</dbReference>
<dbReference type="SUPFAM" id="SSF54001">
    <property type="entry name" value="Cysteine proteinases"/>
    <property type="match status" value="1"/>
</dbReference>
<dbReference type="InterPro" id="IPR053710">
    <property type="entry name" value="Arylamine_NAT_domain_sf"/>
</dbReference>
<gene>
    <name evidence="2" type="ORF">B0T24DRAFT_396425</name>
</gene>